<evidence type="ECO:0000256" key="2">
    <source>
        <dbReference type="ARBA" id="ARBA00026073"/>
    </source>
</evidence>
<evidence type="ECO:0000256" key="1">
    <source>
        <dbReference type="ARBA" id="ARBA00025483"/>
    </source>
</evidence>
<accession>A0A6M8MJT0</accession>
<sequence>MSQQQIDDLIIKLSKENKPFPWVLRELAKIEELNHYDFDLYIFELLGLGVELNAQNCLCLKSKNTKIKDEIFCVVDIESTGGVKSGQILEIGAVKIQNYKEIDRFESFIKVESIPENITELTGISLDMVENAPPLKTVLNDFKLFLKDSIFVAHNVRFDYHFISKAMYENDFGVLLNRRLCTIDLAKKCIESPKYGLDALKEFLCIESKHHRALSDALAASEILKYCIGKLPYHIKTTEDLLVFSKNNIFKNLVQ</sequence>
<protein>
    <submittedName>
        <fullName evidence="3">DNA polymerase III subunit epsilon</fullName>
    </submittedName>
</protein>
<dbReference type="Gene3D" id="3.30.420.10">
    <property type="entry name" value="Ribonuclease H-like superfamily/Ribonuclease H"/>
    <property type="match status" value="1"/>
</dbReference>
<dbReference type="NCBIfam" id="NF006316">
    <property type="entry name" value="PRK08517.1"/>
    <property type="match status" value="1"/>
</dbReference>
<dbReference type="NCBIfam" id="TIGR00573">
    <property type="entry name" value="dnaq"/>
    <property type="match status" value="1"/>
</dbReference>
<dbReference type="InterPro" id="IPR006054">
    <property type="entry name" value="DnaQ"/>
</dbReference>
<name>A0A6M8MJT0_9BACT</name>
<gene>
    <name evidence="3" type="ORF">A7X81_03105</name>
</gene>
<dbReference type="InterPro" id="IPR036397">
    <property type="entry name" value="RNaseH_sf"/>
</dbReference>
<dbReference type="FunFam" id="3.30.420.10:FF:000045">
    <property type="entry name" value="3'-5' exonuclease DinG"/>
    <property type="match status" value="1"/>
</dbReference>
<comment type="subunit">
    <text evidence="2">DNA polymerase III contains a core (composed of alpha, epsilon and theta chains) that associates with a tau subunit. This core dimerizes to form the POLIII' complex. PolIII' associates with the gamma complex (composed of gamma, delta, delta', psi and chi chains) and with the beta chain to form the complete DNA polymerase III complex.</text>
</comment>
<dbReference type="GO" id="GO:0008408">
    <property type="term" value="F:3'-5' exonuclease activity"/>
    <property type="evidence" value="ECO:0007669"/>
    <property type="project" value="TreeGrafter"/>
</dbReference>
<comment type="function">
    <text evidence="1">DNA polymerase III is a complex, multichain enzyme responsible for most of the replicative synthesis in bacteria. The epsilon subunit contain the editing function and is a proofreading 3'-5' exonuclease.</text>
</comment>
<dbReference type="OrthoDB" id="9804290at2"/>
<reference evidence="3 4" key="1">
    <citation type="submission" date="2016-05" db="EMBL/GenBank/DDBJ databases">
        <authorList>
            <person name="Caceres A."/>
            <person name="Munoz I."/>
            <person name="Iraola G."/>
            <person name="Diaz-Viraque F."/>
            <person name="Greif G."/>
            <person name="Collado L."/>
        </authorList>
    </citation>
    <scope>NUCLEOTIDE SEQUENCE [LARGE SCALE GENOMIC DNA]</scope>
    <source>
        <strain evidence="3 4">WBE38</strain>
    </source>
</reference>
<dbReference type="EMBL" id="LXSU01000149">
    <property type="protein sequence ID" value="OCX42191.1"/>
    <property type="molecule type" value="Genomic_DNA"/>
</dbReference>
<dbReference type="SUPFAM" id="SSF53098">
    <property type="entry name" value="Ribonuclease H-like"/>
    <property type="match status" value="1"/>
</dbReference>
<dbReference type="RefSeq" id="WP_066008648.1">
    <property type="nucleotide sequence ID" value="NZ_CP053848.1"/>
</dbReference>
<keyword evidence="4" id="KW-1185">Reference proteome</keyword>
<dbReference type="GO" id="GO:0003887">
    <property type="term" value="F:DNA-directed DNA polymerase activity"/>
    <property type="evidence" value="ECO:0007669"/>
    <property type="project" value="InterPro"/>
</dbReference>
<proteinExistence type="predicted"/>
<evidence type="ECO:0000313" key="4">
    <source>
        <dbReference type="Proteomes" id="UP000094873"/>
    </source>
</evidence>
<dbReference type="Proteomes" id="UP000094873">
    <property type="component" value="Unassembled WGS sequence"/>
</dbReference>
<dbReference type="InterPro" id="IPR012337">
    <property type="entry name" value="RNaseH-like_sf"/>
</dbReference>
<dbReference type="AlphaFoldDB" id="A0A6M8MJT0"/>
<dbReference type="CDD" id="cd06127">
    <property type="entry name" value="DEDDh"/>
    <property type="match status" value="1"/>
</dbReference>
<dbReference type="GO" id="GO:0005829">
    <property type="term" value="C:cytosol"/>
    <property type="evidence" value="ECO:0007669"/>
    <property type="project" value="TreeGrafter"/>
</dbReference>
<evidence type="ECO:0000313" key="3">
    <source>
        <dbReference type="EMBL" id="OCX42191.1"/>
    </source>
</evidence>
<dbReference type="PANTHER" id="PTHR30231">
    <property type="entry name" value="DNA POLYMERASE III SUBUNIT EPSILON"/>
    <property type="match status" value="1"/>
</dbReference>
<organism evidence="3 4">
    <name type="scientific">Campylobacter ornithocola</name>
    <dbReference type="NCBI Taxonomy" id="1848766"/>
    <lineage>
        <taxon>Bacteria</taxon>
        <taxon>Pseudomonadati</taxon>
        <taxon>Campylobacterota</taxon>
        <taxon>Epsilonproteobacteria</taxon>
        <taxon>Campylobacterales</taxon>
        <taxon>Campylobacteraceae</taxon>
        <taxon>Campylobacter</taxon>
    </lineage>
</organism>
<dbReference type="PANTHER" id="PTHR30231:SF41">
    <property type="entry name" value="DNA POLYMERASE III SUBUNIT EPSILON"/>
    <property type="match status" value="1"/>
</dbReference>
<dbReference type="Pfam" id="PF00929">
    <property type="entry name" value="RNase_T"/>
    <property type="match status" value="1"/>
</dbReference>
<dbReference type="GO" id="GO:0003677">
    <property type="term" value="F:DNA binding"/>
    <property type="evidence" value="ECO:0007669"/>
    <property type="project" value="InterPro"/>
</dbReference>
<dbReference type="GO" id="GO:0045004">
    <property type="term" value="P:DNA replication proofreading"/>
    <property type="evidence" value="ECO:0007669"/>
    <property type="project" value="TreeGrafter"/>
</dbReference>
<comment type="caution">
    <text evidence="3">The sequence shown here is derived from an EMBL/GenBank/DDBJ whole genome shotgun (WGS) entry which is preliminary data.</text>
</comment>
<dbReference type="InterPro" id="IPR013520">
    <property type="entry name" value="Ribonucl_H"/>
</dbReference>
<dbReference type="SMART" id="SM00479">
    <property type="entry name" value="EXOIII"/>
    <property type="match status" value="1"/>
</dbReference>